<dbReference type="GO" id="GO:0015627">
    <property type="term" value="C:type II protein secretion system complex"/>
    <property type="evidence" value="ECO:0007669"/>
    <property type="project" value="TreeGrafter"/>
</dbReference>
<dbReference type="EMBL" id="FPLD01000021">
    <property type="protein sequence ID" value="SGY86494.1"/>
    <property type="molecule type" value="Genomic_DNA"/>
</dbReference>
<organism evidence="5 7">
    <name type="scientific">Moritella viscosa</name>
    <dbReference type="NCBI Taxonomy" id="80854"/>
    <lineage>
        <taxon>Bacteria</taxon>
        <taxon>Pseudomonadati</taxon>
        <taxon>Pseudomonadota</taxon>
        <taxon>Gammaproteobacteria</taxon>
        <taxon>Alteromonadales</taxon>
        <taxon>Moritellaceae</taxon>
        <taxon>Moritella</taxon>
    </lineage>
</organism>
<dbReference type="RefSeq" id="WP_045109330.1">
    <property type="nucleotide sequence ID" value="NZ_CAWQZC010000138.1"/>
</dbReference>
<accession>A0A090K5D1</accession>
<dbReference type="OrthoDB" id="9779724at2"/>
<dbReference type="PRINTS" id="PR00811">
    <property type="entry name" value="BCTERIALGSPD"/>
</dbReference>
<comment type="similarity">
    <text evidence="1">Belongs to the bacterial secretin family.</text>
</comment>
<evidence type="ECO:0000259" key="2">
    <source>
        <dbReference type="Pfam" id="PF00263"/>
    </source>
</evidence>
<dbReference type="Pfam" id="PF00263">
    <property type="entry name" value="Secretin"/>
    <property type="match status" value="1"/>
</dbReference>
<dbReference type="HOGENOM" id="CLU_017952_2_0_6"/>
<dbReference type="Proteomes" id="UP000182660">
    <property type="component" value="Unassembled WGS sequence"/>
</dbReference>
<dbReference type="GeneID" id="61294358"/>
<dbReference type="PATRIC" id="fig|80854.5.peg.978"/>
<evidence type="ECO:0000259" key="3">
    <source>
        <dbReference type="Pfam" id="PF13629"/>
    </source>
</evidence>
<dbReference type="KEGG" id="mvs:MVIS_0926"/>
<protein>
    <submittedName>
        <fullName evidence="5">Type II/IV secretion system secretin RcpA/CpaC associated with Flp pilus assembly</fullName>
    </submittedName>
</protein>
<feature type="domain" description="Pilus formation protein N-terminal" evidence="3">
    <location>
        <begin position="34"/>
        <end position="100"/>
    </location>
</feature>
<dbReference type="InterPro" id="IPR004846">
    <property type="entry name" value="T2SS/T3SS_dom"/>
</dbReference>
<reference evidence="5 7" key="1">
    <citation type="submission" date="2016-11" db="EMBL/GenBank/DDBJ databases">
        <authorList>
            <person name="Jaros S."/>
            <person name="Januszkiewicz K."/>
            <person name="Wedrychowicz H."/>
        </authorList>
    </citation>
    <scope>NUCLEOTIDE SEQUENCE [LARGE SCALE GENOMIC DNA]</scope>
    <source>
        <strain evidence="5">NVI 5450</strain>
    </source>
</reference>
<evidence type="ECO:0000313" key="6">
    <source>
        <dbReference type="Proteomes" id="UP000182660"/>
    </source>
</evidence>
<evidence type="ECO:0000256" key="1">
    <source>
        <dbReference type="RuleBase" id="RU004003"/>
    </source>
</evidence>
<dbReference type="InterPro" id="IPR032789">
    <property type="entry name" value="T2SS-T3SS_pil_N"/>
</dbReference>
<evidence type="ECO:0000313" key="4">
    <source>
        <dbReference type="EMBL" id="SGY84426.1"/>
    </source>
</evidence>
<dbReference type="Pfam" id="PF13629">
    <property type="entry name" value="T2SS-T3SS_pil_N"/>
    <property type="match status" value="1"/>
</dbReference>
<dbReference type="GO" id="GO:0009306">
    <property type="term" value="P:protein secretion"/>
    <property type="evidence" value="ECO:0007669"/>
    <property type="project" value="InterPro"/>
</dbReference>
<reference evidence="4 6" key="2">
    <citation type="submission" date="2016-11" db="EMBL/GenBank/DDBJ databases">
        <authorList>
            <person name="Klemetsen T."/>
        </authorList>
    </citation>
    <scope>NUCLEOTIDE SEQUENCE [LARGE SCALE GENOMIC DNA]</scope>
    <source>
        <strain evidence="4">MT 2528</strain>
    </source>
</reference>
<evidence type="ECO:0000313" key="7">
    <source>
        <dbReference type="Proteomes" id="UP000183794"/>
    </source>
</evidence>
<dbReference type="AlphaFoldDB" id="A0A090K5D1"/>
<dbReference type="InterPro" id="IPR001775">
    <property type="entry name" value="GspD/PilQ"/>
</dbReference>
<dbReference type="InterPro" id="IPR050810">
    <property type="entry name" value="Bact_Secretion_Sys_Channel"/>
</dbReference>
<keyword evidence="6" id="KW-1185">Reference proteome</keyword>
<gene>
    <name evidence="4" type="ORF">MT2528_0632</name>
    <name evidence="5" type="ORF">NVI5450_0626</name>
</gene>
<sequence length="447" mass="49532">MKNIKLNMQLLFRILTALCLFTLPNLAYAEKWIYIDNGDAHTVTTKREIGTIFVSDPSVADYQVIDKNKAIIYAKKRSQTHLVIFDEDGEIILNYKIVVARNLASIRNKIRKLFPTQKVTLTNVDTQVLVRGIVSSQDVSDKILNLVSKSINASSNSSRYLPLFGRNNKIKKKTYPGLLNELELAVTKQVNVKLSIAEVSHTFLEHIGVEYGSILNANFTAGEFVKNLTTGASKDIVSWLSATGNDSVGQILAEPNLSVISGESAEFLVGGELPVIFHEDGGTRVTYKEYGIKLTVSAEVLQDSKIRLSLEPEVSNLDTQFADNTYDLPALKTRKASTTVELGDGQSFLLGGLMSTEDKEVLKKVPLLAEIPILGALFRKTETERNKTELVIVATVNLVKPISAEQIQLPTMRRTTTLSRFFAVEQEFSVESAKWTKELLSNGGFKL</sequence>
<evidence type="ECO:0000313" key="5">
    <source>
        <dbReference type="EMBL" id="SGY86494.1"/>
    </source>
</evidence>
<dbReference type="PANTHER" id="PTHR30332:SF17">
    <property type="entry name" value="TYPE IV PILIATION SYSTEM PROTEIN DR_0774-RELATED"/>
    <property type="match status" value="1"/>
</dbReference>
<dbReference type="STRING" id="80854.MVIS_0926"/>
<proteinExistence type="inferred from homology"/>
<dbReference type="PANTHER" id="PTHR30332">
    <property type="entry name" value="PROBABLE GENERAL SECRETION PATHWAY PROTEIN D"/>
    <property type="match status" value="1"/>
</dbReference>
<name>A0A090K5D1_9GAMM</name>
<feature type="domain" description="Type II/III secretion system secretin-like" evidence="2">
    <location>
        <begin position="246"/>
        <end position="399"/>
    </location>
</feature>
<dbReference type="EMBL" id="FPLJ01000019">
    <property type="protein sequence ID" value="SGY84426.1"/>
    <property type="molecule type" value="Genomic_DNA"/>
</dbReference>
<dbReference type="Proteomes" id="UP000183794">
    <property type="component" value="Unassembled WGS sequence"/>
</dbReference>